<comment type="caution">
    <text evidence="4">The sequence shown here is derived from an EMBL/GenBank/DDBJ whole genome shotgun (WGS) entry which is preliminary data.</text>
</comment>
<dbReference type="SMART" id="SM00220">
    <property type="entry name" value="S_TKc"/>
    <property type="match status" value="1"/>
</dbReference>
<dbReference type="GO" id="GO:0004672">
    <property type="term" value="F:protein kinase activity"/>
    <property type="evidence" value="ECO:0007669"/>
    <property type="project" value="InterPro"/>
</dbReference>
<dbReference type="InterPro" id="IPR008271">
    <property type="entry name" value="Ser/Thr_kinase_AS"/>
</dbReference>
<feature type="domain" description="Protein kinase" evidence="3">
    <location>
        <begin position="273"/>
        <end position="526"/>
    </location>
</feature>
<dbReference type="Gene3D" id="1.10.510.10">
    <property type="entry name" value="Transferase(Phosphotransferase) domain 1"/>
    <property type="match status" value="1"/>
</dbReference>
<reference evidence="4 5" key="1">
    <citation type="submission" date="2018-01" db="EMBL/GenBank/DDBJ databases">
        <title>Harnessing the power of phylogenomics to disentangle the directionality and signatures of interkingdom host jumping in the parasitic fungal genus Tolypocladium.</title>
        <authorList>
            <person name="Quandt C.A."/>
            <person name="Patterson W."/>
            <person name="Spatafora J.W."/>
        </authorList>
    </citation>
    <scope>NUCLEOTIDE SEQUENCE [LARGE SCALE GENOMIC DNA]</scope>
    <source>
        <strain evidence="4 5">NRBC 100945</strain>
    </source>
</reference>
<dbReference type="Proteomes" id="UP000237481">
    <property type="component" value="Unassembled WGS sequence"/>
</dbReference>
<keyword evidence="4" id="KW-0808">Transferase</keyword>
<dbReference type="Gene3D" id="2.60.200.20">
    <property type="match status" value="1"/>
</dbReference>
<dbReference type="InterPro" id="IPR011009">
    <property type="entry name" value="Kinase-like_dom_sf"/>
</dbReference>
<accession>A0A2S4KNV7</accession>
<dbReference type="Pfam" id="PF00498">
    <property type="entry name" value="FHA"/>
    <property type="match status" value="1"/>
</dbReference>
<protein>
    <submittedName>
        <fullName evidence="4">CAMK family protein kinase</fullName>
    </submittedName>
</protein>
<dbReference type="InterPro" id="IPR008984">
    <property type="entry name" value="SMAD_FHA_dom_sf"/>
</dbReference>
<evidence type="ECO:0000256" key="2">
    <source>
        <dbReference type="SAM" id="MobiDB-lite"/>
    </source>
</evidence>
<keyword evidence="4" id="KW-0418">Kinase</keyword>
<dbReference type="Pfam" id="PF00069">
    <property type="entry name" value="Pkinase"/>
    <property type="match status" value="1"/>
</dbReference>
<dbReference type="STRING" id="94208.A0A2S4KNV7"/>
<dbReference type="InterPro" id="IPR000253">
    <property type="entry name" value="FHA_dom"/>
</dbReference>
<dbReference type="PROSITE" id="PS00108">
    <property type="entry name" value="PROTEIN_KINASE_ST"/>
    <property type="match status" value="1"/>
</dbReference>
<proteinExistence type="inferred from homology"/>
<evidence type="ECO:0000259" key="3">
    <source>
        <dbReference type="PROSITE" id="PS50011"/>
    </source>
</evidence>
<dbReference type="PROSITE" id="PS50011">
    <property type="entry name" value="PROTEIN_KINASE_DOM"/>
    <property type="match status" value="1"/>
</dbReference>
<name>A0A2S4KNV7_9HYPO</name>
<dbReference type="GO" id="GO:0005524">
    <property type="term" value="F:ATP binding"/>
    <property type="evidence" value="ECO:0007669"/>
    <property type="project" value="InterPro"/>
</dbReference>
<dbReference type="SUPFAM" id="SSF49879">
    <property type="entry name" value="SMAD/FHA domain"/>
    <property type="match status" value="1"/>
</dbReference>
<dbReference type="InterPro" id="IPR000719">
    <property type="entry name" value="Prot_kinase_dom"/>
</dbReference>
<feature type="region of interest" description="Disordered" evidence="2">
    <location>
        <begin position="570"/>
        <end position="598"/>
    </location>
</feature>
<feature type="region of interest" description="Disordered" evidence="2">
    <location>
        <begin position="34"/>
        <end position="92"/>
    </location>
</feature>
<dbReference type="SUPFAM" id="SSF56112">
    <property type="entry name" value="Protein kinase-like (PK-like)"/>
    <property type="match status" value="1"/>
</dbReference>
<evidence type="ECO:0000313" key="4">
    <source>
        <dbReference type="EMBL" id="POR31860.1"/>
    </source>
</evidence>
<dbReference type="PANTHER" id="PTHR24347">
    <property type="entry name" value="SERINE/THREONINE-PROTEIN KINASE"/>
    <property type="match status" value="1"/>
</dbReference>
<dbReference type="EMBL" id="PKSG01000972">
    <property type="protein sequence ID" value="POR31860.1"/>
    <property type="molecule type" value="Genomic_DNA"/>
</dbReference>
<dbReference type="AlphaFoldDB" id="A0A2S4KNV7"/>
<comment type="similarity">
    <text evidence="1">Belongs to the protein kinase superfamily. CAMK Ser/Thr protein kinase family. CHEK2 subfamily.</text>
</comment>
<keyword evidence="5" id="KW-1185">Reference proteome</keyword>
<evidence type="ECO:0000256" key="1">
    <source>
        <dbReference type="ARBA" id="ARBA00005575"/>
    </source>
</evidence>
<dbReference type="OrthoDB" id="10252171at2759"/>
<evidence type="ECO:0000313" key="5">
    <source>
        <dbReference type="Proteomes" id="UP000237481"/>
    </source>
</evidence>
<organism evidence="4 5">
    <name type="scientific">Tolypocladium paradoxum</name>
    <dbReference type="NCBI Taxonomy" id="94208"/>
    <lineage>
        <taxon>Eukaryota</taxon>
        <taxon>Fungi</taxon>
        <taxon>Dikarya</taxon>
        <taxon>Ascomycota</taxon>
        <taxon>Pezizomycotina</taxon>
        <taxon>Sordariomycetes</taxon>
        <taxon>Hypocreomycetidae</taxon>
        <taxon>Hypocreales</taxon>
        <taxon>Ophiocordycipitaceae</taxon>
        <taxon>Tolypocladium</taxon>
    </lineage>
</organism>
<feature type="compositionally biased region" description="Basic and acidic residues" evidence="2">
    <location>
        <begin position="34"/>
        <end position="46"/>
    </location>
</feature>
<sequence length="767" mass="84302">MADPTLIACLYPSGDGQKSHRGIENALRTIQMNESRRFEPLRDDFSRGSSLAPDDGDDTNDADNNYDGGDGNGDDQEEAPDSGHDYSPGLRLGFDDERKSSLGILIGTSPKCDIVLPKRDSLSGIAPYHCTITFDEQGRLILKDLQNPEDQRRRKKGRRTAFMPGTAVTYNGKGGQKRCAFTWILGGHEFTADNQPIVIALHDNLKFQIVVAPHDIHSSPYQENVARFLSGPVVGVDDLSLSQLGLWSMSSTAEQSGAQTPSEMQPPSKDAILLDSGELGRGGFAVVIRVWNVSTGVEYASKEPLKKRHWEYLEREINVLKGIHNEHIVNCIPEFSTTVPMPRLVLECVPLGTLEDQHDENPISVEEAFEVLCQGLSALRYLHEREDPIVHRDIKPSNILVQSRLPTLHIKLSDFGLSRASPSYLRTYCGTPRYTAPEVFARENYDAGVDVWSLGMVVFQYAHGLPDPGSWGFDGTTWTGDVVQVLEAEARALGCPLLAFLSTAMLVRDRESRYSAHRCWNMVQRLDPSQYSCSTPTWISHTYDDGDTVIYSTPDPRRAFGASGTVTDLGQRGCSTGRSPGVTEGQRRRSGAPPPSPIVYASAVRRKSISRVSKPTALDMQYTKRRERGDYAAEEVAYFCDKFSNPLHSLYVGSSLAQGTISEWTSGTTHESGAPFQRSQVKAVADGAGESIVLLDWYNDPAWTEPPPGAPVIREDSVENRVCLLGNLMQNWDEIGTAEEQVETATEAIGSPLAQTLGGVLPLESGI</sequence>
<gene>
    <name evidence="4" type="ORF">TPAR_07925</name>
</gene>